<dbReference type="STRING" id="431595.K3WMD6"/>
<dbReference type="OMA" id="NEGNWNT"/>
<dbReference type="InterPro" id="IPR032675">
    <property type="entry name" value="LRR_dom_sf"/>
</dbReference>
<protein>
    <submittedName>
        <fullName evidence="1">Uncharacterized protein</fullName>
    </submittedName>
</protein>
<proteinExistence type="predicted"/>
<sequence length="596" mass="67460">MKKQKLAHDPSVAAAAAPAMSSAPATALPKHLLKYLFSFVARVMDFAHVPVSVIGCYELIPYVALVRALEFEIVLETAQLGELEEIYQDLEARGGTLRELGVDMGDPHNNRNDRFTLAPQLVSLKDVDAKKIDWERIFRACPRLLRLDLFSVPLDCNHIEKILDASSKYCPDLESLIFPLKETRAEDSDNDVGDRDDNSDGEDVGALLVISKLYEALERWHTKGSKGGLIQLSVPKHHRSGNDNLLERSNEFLTAVSRFCPNIEYLDGWRDTYSDENGMRCDEMWFCSLDVWKMFCATCTKLREFNWFTAPFDDDFLNEFAVHPKPNLTKMTITCGNDGVYSEDYNGGVYYRPDGFRFTMSCVGSMLTACPALEELHVVFEEDGDLSRCLKKMVNDDFLRAVVEHCPKLKRFVIDEILDIDDETPMERITDEGLLLIAKLPFLERLALKQTRCSYDALLALITKAPSPKLRRQIALKMGFVNPKSEVLYYDAVTRFLTFLAAQPAESLRHRRFELKLDANYSGERLAAGHHAGIERKLTALQARVQEQHPGVQVYFRTRYAMLSLADGIVDDIESIILISPARAKVSGATDFDTTW</sequence>
<dbReference type="EMBL" id="GL376625">
    <property type="status" value="NOT_ANNOTATED_CDS"/>
    <property type="molecule type" value="Genomic_DNA"/>
</dbReference>
<dbReference type="Gene3D" id="3.80.10.10">
    <property type="entry name" value="Ribonuclease Inhibitor"/>
    <property type="match status" value="1"/>
</dbReference>
<dbReference type="Proteomes" id="UP000019132">
    <property type="component" value="Unassembled WGS sequence"/>
</dbReference>
<accession>K3WMD6</accession>
<reference evidence="1" key="3">
    <citation type="submission" date="2015-02" db="UniProtKB">
        <authorList>
            <consortium name="EnsemblProtists"/>
        </authorList>
    </citation>
    <scope>IDENTIFICATION</scope>
    <source>
        <strain evidence="1">DAOM BR144</strain>
    </source>
</reference>
<dbReference type="HOGENOM" id="CLU_025713_2_0_1"/>
<organism evidence="1 2">
    <name type="scientific">Globisporangium ultimum (strain ATCC 200006 / CBS 805.95 / DAOM BR144)</name>
    <name type="common">Pythium ultimum</name>
    <dbReference type="NCBI Taxonomy" id="431595"/>
    <lineage>
        <taxon>Eukaryota</taxon>
        <taxon>Sar</taxon>
        <taxon>Stramenopiles</taxon>
        <taxon>Oomycota</taxon>
        <taxon>Peronosporomycetes</taxon>
        <taxon>Pythiales</taxon>
        <taxon>Pythiaceae</taxon>
        <taxon>Globisporangium</taxon>
    </lineage>
</organism>
<dbReference type="SUPFAM" id="SSF52047">
    <property type="entry name" value="RNI-like"/>
    <property type="match status" value="1"/>
</dbReference>
<dbReference type="eggNOG" id="ENOG502QVZ0">
    <property type="taxonomic scope" value="Eukaryota"/>
</dbReference>
<reference evidence="2" key="1">
    <citation type="journal article" date="2010" name="Genome Biol.">
        <title>Genome sequence of the necrotrophic plant pathogen Pythium ultimum reveals original pathogenicity mechanisms and effector repertoire.</title>
        <authorList>
            <person name="Levesque C.A."/>
            <person name="Brouwer H."/>
            <person name="Cano L."/>
            <person name="Hamilton J.P."/>
            <person name="Holt C."/>
            <person name="Huitema E."/>
            <person name="Raffaele S."/>
            <person name="Robideau G.P."/>
            <person name="Thines M."/>
            <person name="Win J."/>
            <person name="Zerillo M.M."/>
            <person name="Beakes G.W."/>
            <person name="Boore J.L."/>
            <person name="Busam D."/>
            <person name="Dumas B."/>
            <person name="Ferriera S."/>
            <person name="Fuerstenberg S.I."/>
            <person name="Gachon C.M."/>
            <person name="Gaulin E."/>
            <person name="Govers F."/>
            <person name="Grenville-Briggs L."/>
            <person name="Horner N."/>
            <person name="Hostetler J."/>
            <person name="Jiang R.H."/>
            <person name="Johnson J."/>
            <person name="Krajaejun T."/>
            <person name="Lin H."/>
            <person name="Meijer H.J."/>
            <person name="Moore B."/>
            <person name="Morris P."/>
            <person name="Phuntmart V."/>
            <person name="Puiu D."/>
            <person name="Shetty J."/>
            <person name="Stajich J.E."/>
            <person name="Tripathy S."/>
            <person name="Wawra S."/>
            <person name="van West P."/>
            <person name="Whitty B.R."/>
            <person name="Coutinho P.M."/>
            <person name="Henrissat B."/>
            <person name="Martin F."/>
            <person name="Thomas P.D."/>
            <person name="Tyler B.M."/>
            <person name="De Vries R.P."/>
            <person name="Kamoun S."/>
            <person name="Yandell M."/>
            <person name="Tisserat N."/>
            <person name="Buell C.R."/>
        </authorList>
    </citation>
    <scope>NUCLEOTIDE SEQUENCE</scope>
    <source>
        <strain evidence="2">DAOM:BR144</strain>
    </source>
</reference>
<dbReference type="AlphaFoldDB" id="K3WMD6"/>
<reference evidence="2" key="2">
    <citation type="submission" date="2010-04" db="EMBL/GenBank/DDBJ databases">
        <authorList>
            <person name="Buell R."/>
            <person name="Hamilton J."/>
            <person name="Hostetler J."/>
        </authorList>
    </citation>
    <scope>NUCLEOTIDE SEQUENCE [LARGE SCALE GENOMIC DNA]</scope>
    <source>
        <strain evidence="2">DAOM:BR144</strain>
    </source>
</reference>
<dbReference type="EnsemblProtists" id="PYU1_T006128">
    <property type="protein sequence ID" value="PYU1_T006128"/>
    <property type="gene ID" value="PYU1_G006116"/>
</dbReference>
<dbReference type="VEuPathDB" id="FungiDB:PYU1_G006116"/>
<dbReference type="InParanoid" id="K3WMD6"/>
<evidence type="ECO:0000313" key="1">
    <source>
        <dbReference type="EnsemblProtists" id="PYU1_T006128"/>
    </source>
</evidence>
<evidence type="ECO:0000313" key="2">
    <source>
        <dbReference type="Proteomes" id="UP000019132"/>
    </source>
</evidence>
<keyword evidence="2" id="KW-1185">Reference proteome</keyword>
<name>K3WMD6_GLOUD</name>